<dbReference type="PANTHER" id="PTHR32315">
    <property type="entry name" value="ADENINE PHOSPHORIBOSYLTRANSFERASE"/>
    <property type="match status" value="1"/>
</dbReference>
<evidence type="ECO:0000256" key="8">
    <source>
        <dbReference type="ARBA" id="ARBA00022741"/>
    </source>
</evidence>
<name>A0A232LY18_9EURO</name>
<organism evidence="11 12">
    <name type="scientific">Elaphomyces granulatus</name>
    <dbReference type="NCBI Taxonomy" id="519963"/>
    <lineage>
        <taxon>Eukaryota</taxon>
        <taxon>Fungi</taxon>
        <taxon>Dikarya</taxon>
        <taxon>Ascomycota</taxon>
        <taxon>Pezizomycotina</taxon>
        <taxon>Eurotiomycetes</taxon>
        <taxon>Eurotiomycetidae</taxon>
        <taxon>Eurotiales</taxon>
        <taxon>Elaphomycetaceae</taxon>
        <taxon>Elaphomyces</taxon>
    </lineage>
</organism>
<dbReference type="InterPro" id="IPR029057">
    <property type="entry name" value="PRTase-like"/>
</dbReference>
<keyword evidence="9" id="KW-0342">GTP-binding</keyword>
<keyword evidence="5" id="KW-0021">Allosteric enzyme</keyword>
<keyword evidence="12" id="KW-1185">Reference proteome</keyword>
<keyword evidence="6" id="KW-0328">Glycosyltransferase</keyword>
<dbReference type="GO" id="GO:0005525">
    <property type="term" value="F:GTP binding"/>
    <property type="evidence" value="ECO:0007669"/>
    <property type="project" value="UniProtKB-KW"/>
</dbReference>
<evidence type="ECO:0000256" key="1">
    <source>
        <dbReference type="ARBA" id="ARBA00001946"/>
    </source>
</evidence>
<feature type="domain" description="Phosphoribosyltransferase" evidence="10">
    <location>
        <begin position="70"/>
        <end position="212"/>
    </location>
</feature>
<comment type="similarity">
    <text evidence="3">Belongs to the UPRTase family.</text>
</comment>
<dbReference type="CDD" id="cd06223">
    <property type="entry name" value="PRTases_typeI"/>
    <property type="match status" value="1"/>
</dbReference>
<keyword evidence="8" id="KW-0547">Nucleotide-binding</keyword>
<protein>
    <recommendedName>
        <fullName evidence="4">uracil phosphoribosyltransferase</fullName>
        <ecNumber evidence="4">2.4.2.9</ecNumber>
    </recommendedName>
</protein>
<sequence length="217" mass="23459">MSMTSHIAVAASKPSSLPANARLSTNPFLASKLNHLRDRSRSSSDVRATTAELARILAVEATQDERPGGKVGLIVVLRSGLAMCDAFLSQLAPDTDVVVYHIGMFRERTTLEPVEYYNKLPNINTDVKRVYVVDPLIATGGTSSAVIEILHEWGVDHITFVTILASRDGLNRAADVWPEGTTFVVGAIDDGVDRHGYLVPGIGDIGDRLFGTETSNR</sequence>
<evidence type="ECO:0000256" key="9">
    <source>
        <dbReference type="ARBA" id="ARBA00023134"/>
    </source>
</evidence>
<evidence type="ECO:0000256" key="4">
    <source>
        <dbReference type="ARBA" id="ARBA00011894"/>
    </source>
</evidence>
<dbReference type="GO" id="GO:0004845">
    <property type="term" value="F:uracil phosphoribosyltransferase activity"/>
    <property type="evidence" value="ECO:0007669"/>
    <property type="project" value="UniProtKB-EC"/>
</dbReference>
<comment type="caution">
    <text evidence="11">The sequence shown here is derived from an EMBL/GenBank/DDBJ whole genome shotgun (WGS) entry which is preliminary data.</text>
</comment>
<evidence type="ECO:0000256" key="7">
    <source>
        <dbReference type="ARBA" id="ARBA00022679"/>
    </source>
</evidence>
<comment type="cofactor">
    <cofactor evidence="1">
        <name>Mg(2+)</name>
        <dbReference type="ChEBI" id="CHEBI:18420"/>
    </cofactor>
</comment>
<dbReference type="OrthoDB" id="10257085at2759"/>
<dbReference type="EMBL" id="NPHW01003735">
    <property type="protein sequence ID" value="OXV09063.1"/>
    <property type="molecule type" value="Genomic_DNA"/>
</dbReference>
<keyword evidence="7" id="KW-0808">Transferase</keyword>
<dbReference type="Gene3D" id="3.40.50.2020">
    <property type="match status" value="1"/>
</dbReference>
<dbReference type="AlphaFoldDB" id="A0A232LY18"/>
<accession>A0A232LY18</accession>
<evidence type="ECO:0000256" key="3">
    <source>
        <dbReference type="ARBA" id="ARBA00009516"/>
    </source>
</evidence>
<dbReference type="InterPro" id="IPR000836">
    <property type="entry name" value="PRTase_dom"/>
</dbReference>
<dbReference type="PANTHER" id="PTHR32315:SF4">
    <property type="entry name" value="URACIL PHOSPHORIBOSYLTRANSFERASE, CHLOROPLASTIC"/>
    <property type="match status" value="1"/>
</dbReference>
<evidence type="ECO:0000256" key="6">
    <source>
        <dbReference type="ARBA" id="ARBA00022676"/>
    </source>
</evidence>
<evidence type="ECO:0000313" key="11">
    <source>
        <dbReference type="EMBL" id="OXV09063.1"/>
    </source>
</evidence>
<comment type="pathway">
    <text evidence="2">Pyrimidine metabolism; UMP biosynthesis via salvage pathway; UMP from uracil: step 1/1.</text>
</comment>
<proteinExistence type="inferred from homology"/>
<evidence type="ECO:0000256" key="5">
    <source>
        <dbReference type="ARBA" id="ARBA00022533"/>
    </source>
</evidence>
<dbReference type="NCBIfam" id="NF001097">
    <property type="entry name" value="PRK00129.1"/>
    <property type="match status" value="1"/>
</dbReference>
<dbReference type="InterPro" id="IPR050054">
    <property type="entry name" value="UPRTase/APRTase"/>
</dbReference>
<evidence type="ECO:0000259" key="10">
    <source>
        <dbReference type="Pfam" id="PF14681"/>
    </source>
</evidence>
<evidence type="ECO:0000313" key="12">
    <source>
        <dbReference type="Proteomes" id="UP000243515"/>
    </source>
</evidence>
<dbReference type="SUPFAM" id="SSF53271">
    <property type="entry name" value="PRTase-like"/>
    <property type="match status" value="1"/>
</dbReference>
<reference evidence="11 12" key="1">
    <citation type="journal article" date="2015" name="Environ. Microbiol.">
        <title>Metagenome sequence of Elaphomyces granulatus from sporocarp tissue reveals Ascomycota ectomycorrhizal fingerprints of genome expansion and a Proteobacteria-rich microbiome.</title>
        <authorList>
            <person name="Quandt C.A."/>
            <person name="Kohler A."/>
            <person name="Hesse C.N."/>
            <person name="Sharpton T.J."/>
            <person name="Martin F."/>
            <person name="Spatafora J.W."/>
        </authorList>
    </citation>
    <scope>NUCLEOTIDE SEQUENCE [LARGE SCALE GENOMIC DNA]</scope>
    <source>
        <strain evidence="11 12">OSC145934</strain>
    </source>
</reference>
<evidence type="ECO:0000256" key="2">
    <source>
        <dbReference type="ARBA" id="ARBA00005180"/>
    </source>
</evidence>
<dbReference type="EC" id="2.4.2.9" evidence="4"/>
<dbReference type="Pfam" id="PF14681">
    <property type="entry name" value="UPRTase"/>
    <property type="match status" value="1"/>
</dbReference>
<dbReference type="Proteomes" id="UP000243515">
    <property type="component" value="Unassembled WGS sequence"/>
</dbReference>
<gene>
    <name evidence="11" type="ORF">Egran_03174</name>
</gene>